<feature type="compositionally biased region" description="Low complexity" evidence="5">
    <location>
        <begin position="753"/>
        <end position="763"/>
    </location>
</feature>
<dbReference type="Proteomes" id="UP000809789">
    <property type="component" value="Unassembled WGS sequence"/>
</dbReference>
<feature type="compositionally biased region" description="Gly residues" evidence="5">
    <location>
        <begin position="720"/>
        <end position="752"/>
    </location>
</feature>
<dbReference type="InterPro" id="IPR051380">
    <property type="entry name" value="pH-response_reg_palI/RIM9"/>
</dbReference>
<feature type="compositionally biased region" description="Basic and acidic residues" evidence="5">
    <location>
        <begin position="240"/>
        <end position="249"/>
    </location>
</feature>
<dbReference type="OrthoDB" id="2354757at2759"/>
<dbReference type="GO" id="GO:0005886">
    <property type="term" value="C:plasma membrane"/>
    <property type="evidence" value="ECO:0007669"/>
    <property type="project" value="InterPro"/>
</dbReference>
<evidence type="ECO:0008006" key="10">
    <source>
        <dbReference type="Google" id="ProtNLM"/>
    </source>
</evidence>
<evidence type="ECO:0000256" key="6">
    <source>
        <dbReference type="SAM" id="Phobius"/>
    </source>
</evidence>
<feature type="compositionally biased region" description="Polar residues" evidence="5">
    <location>
        <begin position="666"/>
        <end position="682"/>
    </location>
</feature>
<keyword evidence="4 6" id="KW-0472">Membrane</keyword>
<keyword evidence="3 6" id="KW-1133">Transmembrane helix</keyword>
<protein>
    <recommendedName>
        <fullName evidence="10">Pali-domain-containing protein</fullName>
    </recommendedName>
</protein>
<dbReference type="InterPro" id="IPR009571">
    <property type="entry name" value="SUR7/Rim9-like_fungi"/>
</dbReference>
<dbReference type="GO" id="GO:0032153">
    <property type="term" value="C:cell division site"/>
    <property type="evidence" value="ECO:0007669"/>
    <property type="project" value="TreeGrafter"/>
</dbReference>
<feature type="region of interest" description="Disordered" evidence="5">
    <location>
        <begin position="442"/>
        <end position="763"/>
    </location>
</feature>
<dbReference type="PANTHER" id="PTHR28013">
    <property type="entry name" value="PROTEIN DCV1-RELATED"/>
    <property type="match status" value="1"/>
</dbReference>
<evidence type="ECO:0000313" key="9">
    <source>
        <dbReference type="Proteomes" id="UP000809789"/>
    </source>
</evidence>
<feature type="region of interest" description="Disordered" evidence="5">
    <location>
        <begin position="239"/>
        <end position="428"/>
    </location>
</feature>
<evidence type="ECO:0000256" key="4">
    <source>
        <dbReference type="ARBA" id="ARBA00023136"/>
    </source>
</evidence>
<feature type="transmembrane region" description="Helical" evidence="6">
    <location>
        <begin position="84"/>
        <end position="107"/>
    </location>
</feature>
<dbReference type="GO" id="GO:0035838">
    <property type="term" value="C:growing cell tip"/>
    <property type="evidence" value="ECO:0007669"/>
    <property type="project" value="TreeGrafter"/>
</dbReference>
<dbReference type="PANTHER" id="PTHR28013:SF3">
    <property type="entry name" value="PROTEIN DCV1-RELATED"/>
    <property type="match status" value="1"/>
</dbReference>
<sequence length="763" mass="79129">MLRPATPLSILFFVAFVLLLLSTLSTPIIRAIPLGSYQGVDYGVFGACSQTECTGIEVGYNPDQFATDQSGGDFTLPGSARASLSTILIVHPVAALLTLICFGLSFAAHFHGPAHSPRYLLALLILSFPTLLVSLLAFLVDILLFVPHMQWGGWIVLAATVLIVASGIVTCAMRRTLVSRKARKKRIAENAEMNGANFFQNRMEERERAVVAPNFDRADSPPPLSSDPKYASQFASFETKNPEFTKDSDTDPLNGRTPSLRSNGTNGARGTPGTYDQPPMPNGLGRRPSRDEYGNPLPPDAVAAAEGLPPPGLRSQGSRGSMNSNGSGRSYNSRGSRGPPPGYGGRGRGGMMGPPRGGFGPPRGGYGPRGGPRGGYGGPPPRGGYGPPRGGMGPYRGGPDGMRGPPPPGWNGPHGRQGSPGPGGNGMMMAGGAMAAGAMAGGAMARGPGARSPPAHDGQYYDGQPIAPPGSSSRHGTPGPGIGQAIEMDERGGNPTSDQGMYNIRDSDSDVAGMLALQQGRSSPMRVESGTSSSQYSDPRNSDQAGYVPPRAQWAAPSPLSNAQSANHGHVSPPALRTISASPHGHSRQASGSDVYYEDVDPRFANDDPNPSRHGPPSPVPHALMPGMNNNSAPPPHQPLAIPPSHSAETLPSRPPSDIADGARSPTGSENSHFTSVSQRGINPQWRPPPGPNLMPPPSGRKRNEDLVLAANPDFAIPGVGLGRPQGRGRGGPGGGRGGMRGGAIGGVGGMGMLPEGRYPSPI</sequence>
<keyword evidence="7" id="KW-0732">Signal</keyword>
<feature type="chain" id="PRO_5035436240" description="Pali-domain-containing protein" evidence="7">
    <location>
        <begin position="26"/>
        <end position="763"/>
    </location>
</feature>
<keyword evidence="9" id="KW-1185">Reference proteome</keyword>
<evidence type="ECO:0000256" key="2">
    <source>
        <dbReference type="ARBA" id="ARBA00022692"/>
    </source>
</evidence>
<feature type="compositionally biased region" description="Polar residues" evidence="5">
    <location>
        <begin position="256"/>
        <end position="268"/>
    </location>
</feature>
<feature type="compositionally biased region" description="Pro residues" evidence="5">
    <location>
        <begin position="686"/>
        <end position="699"/>
    </location>
</feature>
<accession>A0A8K0KWX3</accession>
<evidence type="ECO:0000256" key="7">
    <source>
        <dbReference type="SAM" id="SignalP"/>
    </source>
</evidence>
<feature type="compositionally biased region" description="Pro residues" evidence="5">
    <location>
        <begin position="633"/>
        <end position="642"/>
    </location>
</feature>
<feature type="compositionally biased region" description="Low complexity" evidence="5">
    <location>
        <begin position="442"/>
        <end position="455"/>
    </location>
</feature>
<dbReference type="Pfam" id="PF06687">
    <property type="entry name" value="SUR7"/>
    <property type="match status" value="1"/>
</dbReference>
<comment type="caution">
    <text evidence="8">The sequence shown here is derived from an EMBL/GenBank/DDBJ whole genome shotgun (WGS) entry which is preliminary data.</text>
</comment>
<comment type="subcellular location">
    <subcellularLocation>
        <location evidence="1">Membrane</location>
        <topology evidence="1">Multi-pass membrane protein</topology>
    </subcellularLocation>
</comment>
<name>A0A8K0KWX3_9PEZI</name>
<dbReference type="EMBL" id="JAESVG020000009">
    <property type="protein sequence ID" value="KAG8624832.1"/>
    <property type="molecule type" value="Genomic_DNA"/>
</dbReference>
<feature type="compositionally biased region" description="Gly residues" evidence="5">
    <location>
        <begin position="343"/>
        <end position="401"/>
    </location>
</feature>
<gene>
    <name evidence="8" type="ORF">KVT40_007899</name>
</gene>
<dbReference type="AlphaFoldDB" id="A0A8K0KWX3"/>
<evidence type="ECO:0000256" key="1">
    <source>
        <dbReference type="ARBA" id="ARBA00004141"/>
    </source>
</evidence>
<evidence type="ECO:0000313" key="8">
    <source>
        <dbReference type="EMBL" id="KAG8624832.1"/>
    </source>
</evidence>
<proteinExistence type="predicted"/>
<reference evidence="8" key="1">
    <citation type="submission" date="2021-07" db="EMBL/GenBank/DDBJ databases">
        <title>Elsinoe batatas strain:CRI-CJ2 Genome sequencing and assembly.</title>
        <authorList>
            <person name="Huang L."/>
        </authorList>
    </citation>
    <scope>NUCLEOTIDE SEQUENCE</scope>
    <source>
        <strain evidence="8">CRI-CJ2</strain>
    </source>
</reference>
<feature type="compositionally biased region" description="Low complexity" evidence="5">
    <location>
        <begin position="317"/>
        <end position="337"/>
    </location>
</feature>
<feature type="transmembrane region" description="Helical" evidence="6">
    <location>
        <begin position="119"/>
        <end position="145"/>
    </location>
</feature>
<keyword evidence="2 6" id="KW-0812">Transmembrane</keyword>
<evidence type="ECO:0000256" key="5">
    <source>
        <dbReference type="SAM" id="MobiDB-lite"/>
    </source>
</evidence>
<evidence type="ECO:0000256" key="3">
    <source>
        <dbReference type="ARBA" id="ARBA00022989"/>
    </source>
</evidence>
<organism evidence="8 9">
    <name type="scientific">Elsinoe batatas</name>
    <dbReference type="NCBI Taxonomy" id="2601811"/>
    <lineage>
        <taxon>Eukaryota</taxon>
        <taxon>Fungi</taxon>
        <taxon>Dikarya</taxon>
        <taxon>Ascomycota</taxon>
        <taxon>Pezizomycotina</taxon>
        <taxon>Dothideomycetes</taxon>
        <taxon>Dothideomycetidae</taxon>
        <taxon>Myriangiales</taxon>
        <taxon>Elsinoaceae</taxon>
        <taxon>Elsinoe</taxon>
    </lineage>
</organism>
<feature type="transmembrane region" description="Helical" evidence="6">
    <location>
        <begin position="151"/>
        <end position="173"/>
    </location>
</feature>
<feature type="signal peptide" evidence="7">
    <location>
        <begin position="1"/>
        <end position="25"/>
    </location>
</feature>
<feature type="compositionally biased region" description="Polar residues" evidence="5">
    <location>
        <begin position="529"/>
        <end position="544"/>
    </location>
</feature>